<sequence>MQRRAIRDAKTPEKMKQVKPVVDDSLTLQGKKDKIKSNLQRLAELGKVHPENRYQDLINDIAKVYTNKHKQLFCEGLRLKEQPHQCFNVMHLCAAQDIRNQRRYRQRRKAELVKLQQTNSALNSKTNFYNMQIDSYNQYIKTCMDNLASKGKYKNAIFEISPSETVGVFDVKAKFMGVHLETLPLEYQDLLQLQYEGVAVMKLFDKATVNVNLLIFLLNKKFYGK</sequence>
<reference evidence="2 3" key="1">
    <citation type="submission" date="2021-06" db="EMBL/GenBank/DDBJ databases">
        <authorList>
            <person name="Palmer J.M."/>
        </authorList>
    </citation>
    <scope>NUCLEOTIDE SEQUENCE [LARGE SCALE GENOMIC DNA]</scope>
    <source>
        <strain evidence="2 3">GA_2019</strain>
        <tissue evidence="2">Muscle</tissue>
    </source>
</reference>
<accession>A0ABV0MHI2</accession>
<dbReference type="Pfam" id="PF03836">
    <property type="entry name" value="RasGAP_C"/>
    <property type="match status" value="2"/>
</dbReference>
<dbReference type="SUPFAM" id="SSF143885">
    <property type="entry name" value="RGC domain-like"/>
    <property type="match status" value="1"/>
</dbReference>
<dbReference type="PANTHER" id="PTHR14149">
    <property type="entry name" value="RAS GTPASE-ACTIVATING PROTEIN WITH IQ MOTIF"/>
    <property type="match status" value="1"/>
</dbReference>
<dbReference type="Proteomes" id="UP001476798">
    <property type="component" value="Unassembled WGS sequence"/>
</dbReference>
<dbReference type="EMBL" id="JAHRIO010000915">
    <property type="protein sequence ID" value="MEQ2158559.1"/>
    <property type="molecule type" value="Genomic_DNA"/>
</dbReference>
<evidence type="ECO:0000259" key="1">
    <source>
        <dbReference type="Pfam" id="PF03836"/>
    </source>
</evidence>
<organism evidence="2 3">
    <name type="scientific">Goodea atripinnis</name>
    <dbReference type="NCBI Taxonomy" id="208336"/>
    <lineage>
        <taxon>Eukaryota</taxon>
        <taxon>Metazoa</taxon>
        <taxon>Chordata</taxon>
        <taxon>Craniata</taxon>
        <taxon>Vertebrata</taxon>
        <taxon>Euteleostomi</taxon>
        <taxon>Actinopterygii</taxon>
        <taxon>Neopterygii</taxon>
        <taxon>Teleostei</taxon>
        <taxon>Neoteleostei</taxon>
        <taxon>Acanthomorphata</taxon>
        <taxon>Ovalentaria</taxon>
        <taxon>Atherinomorphae</taxon>
        <taxon>Cyprinodontiformes</taxon>
        <taxon>Goodeidae</taxon>
        <taxon>Goodea</taxon>
    </lineage>
</organism>
<evidence type="ECO:0000313" key="3">
    <source>
        <dbReference type="Proteomes" id="UP001476798"/>
    </source>
</evidence>
<evidence type="ECO:0000313" key="2">
    <source>
        <dbReference type="EMBL" id="MEQ2158559.1"/>
    </source>
</evidence>
<protein>
    <recommendedName>
        <fullName evidence="1">RasGAP protein C-terminal domain-containing protein</fullName>
    </recommendedName>
</protein>
<comment type="caution">
    <text evidence="2">The sequence shown here is derived from an EMBL/GenBank/DDBJ whole genome shotgun (WGS) entry which is preliminary data.</text>
</comment>
<feature type="domain" description="RasGAP protein C-terminal" evidence="1">
    <location>
        <begin position="95"/>
        <end position="152"/>
    </location>
</feature>
<dbReference type="InterPro" id="IPR000593">
    <property type="entry name" value="RasGAP_C"/>
</dbReference>
<dbReference type="PANTHER" id="PTHR14149:SF15">
    <property type="entry name" value="RAS GTPASE-ACTIVATING-LIKE PROTEIN IQGAP1"/>
    <property type="match status" value="1"/>
</dbReference>
<name>A0ABV0MHI2_9TELE</name>
<gene>
    <name evidence="2" type="ORF">GOODEAATRI_013541</name>
</gene>
<keyword evidence="3" id="KW-1185">Reference proteome</keyword>
<feature type="domain" description="RasGAP protein C-terminal" evidence="1">
    <location>
        <begin position="29"/>
        <end position="71"/>
    </location>
</feature>
<proteinExistence type="predicted"/>